<accession>A0A1H3MEQ1</accession>
<sequence>MAEVYLDPSLVLNAARDLTAVGRSSVVAIPSGDPWGSDEAGTTFAAAYLPAASAALAAWSSVASGLGRLGDAVLAAAVSTMDSDQAAARRFRS</sequence>
<dbReference type="RefSeq" id="WP_090788393.1">
    <property type="nucleotide sequence ID" value="NZ_BOND01000017.1"/>
</dbReference>
<dbReference type="AlphaFoldDB" id="A0A1H3MEQ1"/>
<organism evidence="1 2">
    <name type="scientific">Asanoa ishikariensis</name>
    <dbReference type="NCBI Taxonomy" id="137265"/>
    <lineage>
        <taxon>Bacteria</taxon>
        <taxon>Bacillati</taxon>
        <taxon>Actinomycetota</taxon>
        <taxon>Actinomycetes</taxon>
        <taxon>Micromonosporales</taxon>
        <taxon>Micromonosporaceae</taxon>
        <taxon>Asanoa</taxon>
    </lineage>
</organism>
<proteinExistence type="predicted"/>
<name>A0A1H3MEQ1_9ACTN</name>
<evidence type="ECO:0008006" key="3">
    <source>
        <dbReference type="Google" id="ProtNLM"/>
    </source>
</evidence>
<dbReference type="STRING" id="137265.SAMN05421684_1343"/>
<reference evidence="2" key="1">
    <citation type="submission" date="2016-10" db="EMBL/GenBank/DDBJ databases">
        <authorList>
            <person name="Varghese N."/>
            <person name="Submissions S."/>
        </authorList>
    </citation>
    <scope>NUCLEOTIDE SEQUENCE [LARGE SCALE GENOMIC DNA]</scope>
    <source>
        <strain evidence="2">DSM 44718</strain>
    </source>
</reference>
<protein>
    <recommendedName>
        <fullName evidence="3">Excreted virulence factor EspC, type VII ESX diderm</fullName>
    </recommendedName>
</protein>
<gene>
    <name evidence="1" type="ORF">SAMN05421684_1343</name>
</gene>
<dbReference type="Proteomes" id="UP000199632">
    <property type="component" value="Unassembled WGS sequence"/>
</dbReference>
<evidence type="ECO:0000313" key="2">
    <source>
        <dbReference type="Proteomes" id="UP000199632"/>
    </source>
</evidence>
<keyword evidence="2" id="KW-1185">Reference proteome</keyword>
<dbReference type="EMBL" id="FNQB01000001">
    <property type="protein sequence ID" value="SDY74808.1"/>
    <property type="molecule type" value="Genomic_DNA"/>
</dbReference>
<evidence type="ECO:0000313" key="1">
    <source>
        <dbReference type="EMBL" id="SDY74808.1"/>
    </source>
</evidence>